<gene>
    <name evidence="1" type="ORF">WICPIJ_009290</name>
</gene>
<dbReference type="EMBL" id="JAEUBG010005370">
    <property type="protein sequence ID" value="KAH3675703.1"/>
    <property type="molecule type" value="Genomic_DNA"/>
</dbReference>
<protein>
    <submittedName>
        <fullName evidence="1">Uncharacterized protein</fullName>
    </submittedName>
</protein>
<evidence type="ECO:0000313" key="2">
    <source>
        <dbReference type="Proteomes" id="UP000774326"/>
    </source>
</evidence>
<comment type="caution">
    <text evidence="1">The sequence shown here is derived from an EMBL/GenBank/DDBJ whole genome shotgun (WGS) entry which is preliminary data.</text>
</comment>
<accession>A0A9P8PNW3</accession>
<reference evidence="1" key="1">
    <citation type="journal article" date="2021" name="Open Biol.">
        <title>Shared evolutionary footprints suggest mitochondrial oxidative damage underlies multiple complex I losses in fungi.</title>
        <authorList>
            <person name="Schikora-Tamarit M.A."/>
            <person name="Marcet-Houben M."/>
            <person name="Nosek J."/>
            <person name="Gabaldon T."/>
        </authorList>
    </citation>
    <scope>NUCLEOTIDE SEQUENCE</scope>
    <source>
        <strain evidence="1">CBS2887</strain>
    </source>
</reference>
<dbReference type="Proteomes" id="UP000774326">
    <property type="component" value="Unassembled WGS sequence"/>
</dbReference>
<name>A0A9P8PNW3_WICPI</name>
<organism evidence="1 2">
    <name type="scientific">Wickerhamomyces pijperi</name>
    <name type="common">Yeast</name>
    <name type="synonym">Pichia pijperi</name>
    <dbReference type="NCBI Taxonomy" id="599730"/>
    <lineage>
        <taxon>Eukaryota</taxon>
        <taxon>Fungi</taxon>
        <taxon>Dikarya</taxon>
        <taxon>Ascomycota</taxon>
        <taxon>Saccharomycotina</taxon>
        <taxon>Saccharomycetes</taxon>
        <taxon>Phaffomycetales</taxon>
        <taxon>Wickerhamomycetaceae</taxon>
        <taxon>Wickerhamomyces</taxon>
    </lineage>
</organism>
<keyword evidence="2" id="KW-1185">Reference proteome</keyword>
<proteinExistence type="predicted"/>
<evidence type="ECO:0000313" key="1">
    <source>
        <dbReference type="EMBL" id="KAH3675703.1"/>
    </source>
</evidence>
<reference evidence="1" key="2">
    <citation type="submission" date="2021-01" db="EMBL/GenBank/DDBJ databases">
        <authorList>
            <person name="Schikora-Tamarit M.A."/>
        </authorList>
    </citation>
    <scope>NUCLEOTIDE SEQUENCE</scope>
    <source>
        <strain evidence="1">CBS2887</strain>
    </source>
</reference>
<sequence>MKNHWKDTTAMAIMEAQSKERACFFLDKPEYNNPTPGIMIQTRTPARPMKAMLARSNCWFKSTVSESPPAPTPVIPDGRGVAVLSDMFSSTVN</sequence>
<dbReference type="AlphaFoldDB" id="A0A9P8PNW3"/>